<keyword evidence="4" id="KW-1185">Reference proteome</keyword>
<proteinExistence type="predicted"/>
<evidence type="ECO:0000256" key="1">
    <source>
        <dbReference type="SAM" id="SignalP"/>
    </source>
</evidence>
<reference evidence="3 4" key="1">
    <citation type="submission" date="2016-10" db="EMBL/GenBank/DDBJ databases">
        <title>Arsenicibacter rosenii gen. nov., sp. nov., an efficient arsenic-methylating bacterium isolated from an arsenic-contaminated paddy soil.</title>
        <authorList>
            <person name="Huang K."/>
        </authorList>
    </citation>
    <scope>NUCLEOTIDE SEQUENCE [LARGE SCALE GENOMIC DNA]</scope>
    <source>
        <strain evidence="3 4">SM-1</strain>
    </source>
</reference>
<sequence>MRISYFLIVLTGLLGHSFARADRDDFPVPPSSASRLFYIQRSNNTNTVIYDANMLADKKLDPRKPVSVYWIRYAEKGQQEGLSFFQWKMAYGYKHRPLNGADGFEFSLNAFDKRPIRITNERGRAMAMMQINGRLAQLYKVFVQIAPGNHLVPDVQYIELFGVDTDGNHPVYERIMI</sequence>
<evidence type="ECO:0000313" key="4">
    <source>
        <dbReference type="Proteomes" id="UP000181790"/>
    </source>
</evidence>
<dbReference type="OrthoDB" id="9785831at2"/>
<feature type="signal peptide" evidence="1">
    <location>
        <begin position="1"/>
        <end position="21"/>
    </location>
</feature>
<dbReference type="EMBL" id="MORL01000004">
    <property type="protein sequence ID" value="OIN59185.1"/>
    <property type="molecule type" value="Genomic_DNA"/>
</dbReference>
<dbReference type="RefSeq" id="WP_071502869.1">
    <property type="nucleotide sequence ID" value="NZ_MORL01000004.1"/>
</dbReference>
<dbReference type="Proteomes" id="UP000181790">
    <property type="component" value="Unassembled WGS sequence"/>
</dbReference>
<evidence type="ECO:0000313" key="3">
    <source>
        <dbReference type="EMBL" id="OIN59185.1"/>
    </source>
</evidence>
<organism evidence="3 4">
    <name type="scientific">Arsenicibacter rosenii</name>
    <dbReference type="NCBI Taxonomy" id="1750698"/>
    <lineage>
        <taxon>Bacteria</taxon>
        <taxon>Pseudomonadati</taxon>
        <taxon>Bacteroidota</taxon>
        <taxon>Cytophagia</taxon>
        <taxon>Cytophagales</taxon>
        <taxon>Spirosomataceae</taxon>
        <taxon>Arsenicibacter</taxon>
    </lineage>
</organism>
<dbReference type="AlphaFoldDB" id="A0A1S2VLT7"/>
<dbReference type="Pfam" id="PF16117">
    <property type="entry name" value="DUF4833"/>
    <property type="match status" value="1"/>
</dbReference>
<evidence type="ECO:0000259" key="2">
    <source>
        <dbReference type="Pfam" id="PF16117"/>
    </source>
</evidence>
<protein>
    <recommendedName>
        <fullName evidence="2">DUF4833 domain-containing protein</fullName>
    </recommendedName>
</protein>
<accession>A0A1S2VLT7</accession>
<feature type="domain" description="DUF4833" evidence="2">
    <location>
        <begin position="37"/>
        <end position="174"/>
    </location>
</feature>
<dbReference type="InterPro" id="IPR032269">
    <property type="entry name" value="DUF4833"/>
</dbReference>
<feature type="chain" id="PRO_5010331531" description="DUF4833 domain-containing protein" evidence="1">
    <location>
        <begin position="22"/>
        <end position="177"/>
    </location>
</feature>
<comment type="caution">
    <text evidence="3">The sequence shown here is derived from an EMBL/GenBank/DDBJ whole genome shotgun (WGS) entry which is preliminary data.</text>
</comment>
<name>A0A1S2VLT7_9BACT</name>
<keyword evidence="1" id="KW-0732">Signal</keyword>
<gene>
    <name evidence="3" type="ORF">BLX24_09325</name>
</gene>